<feature type="transmembrane region" description="Helical" evidence="6">
    <location>
        <begin position="311"/>
        <end position="333"/>
    </location>
</feature>
<evidence type="ECO:0000256" key="3">
    <source>
        <dbReference type="ARBA" id="ARBA00022989"/>
    </source>
</evidence>
<evidence type="ECO:0000256" key="5">
    <source>
        <dbReference type="SAM" id="MobiDB-lite"/>
    </source>
</evidence>
<keyword evidence="8" id="KW-1185">Reference proteome</keyword>
<reference evidence="7" key="2">
    <citation type="submission" date="2024-10" db="UniProtKB">
        <authorList>
            <consortium name="EnsemblProtists"/>
        </authorList>
    </citation>
    <scope>IDENTIFICATION</scope>
</reference>
<reference evidence="8" key="1">
    <citation type="journal article" date="2013" name="Nature">
        <title>Pan genome of the phytoplankton Emiliania underpins its global distribution.</title>
        <authorList>
            <person name="Read B.A."/>
            <person name="Kegel J."/>
            <person name="Klute M.J."/>
            <person name="Kuo A."/>
            <person name="Lefebvre S.C."/>
            <person name="Maumus F."/>
            <person name="Mayer C."/>
            <person name="Miller J."/>
            <person name="Monier A."/>
            <person name="Salamov A."/>
            <person name="Young J."/>
            <person name="Aguilar M."/>
            <person name="Claverie J.M."/>
            <person name="Frickenhaus S."/>
            <person name="Gonzalez K."/>
            <person name="Herman E.K."/>
            <person name="Lin Y.C."/>
            <person name="Napier J."/>
            <person name="Ogata H."/>
            <person name="Sarno A.F."/>
            <person name="Shmutz J."/>
            <person name="Schroeder D."/>
            <person name="de Vargas C."/>
            <person name="Verret F."/>
            <person name="von Dassow P."/>
            <person name="Valentin K."/>
            <person name="Van de Peer Y."/>
            <person name="Wheeler G."/>
            <person name="Dacks J.B."/>
            <person name="Delwiche C.F."/>
            <person name="Dyhrman S.T."/>
            <person name="Glockner G."/>
            <person name="John U."/>
            <person name="Richards T."/>
            <person name="Worden A.Z."/>
            <person name="Zhang X."/>
            <person name="Grigoriev I.V."/>
            <person name="Allen A.E."/>
            <person name="Bidle K."/>
            <person name="Borodovsky M."/>
            <person name="Bowler C."/>
            <person name="Brownlee C."/>
            <person name="Cock J.M."/>
            <person name="Elias M."/>
            <person name="Gladyshev V.N."/>
            <person name="Groth M."/>
            <person name="Guda C."/>
            <person name="Hadaegh A."/>
            <person name="Iglesias-Rodriguez M.D."/>
            <person name="Jenkins J."/>
            <person name="Jones B.M."/>
            <person name="Lawson T."/>
            <person name="Leese F."/>
            <person name="Lindquist E."/>
            <person name="Lobanov A."/>
            <person name="Lomsadze A."/>
            <person name="Malik S.B."/>
            <person name="Marsh M.E."/>
            <person name="Mackinder L."/>
            <person name="Mock T."/>
            <person name="Mueller-Roeber B."/>
            <person name="Pagarete A."/>
            <person name="Parker M."/>
            <person name="Probert I."/>
            <person name="Quesneville H."/>
            <person name="Raines C."/>
            <person name="Rensing S.A."/>
            <person name="Riano-Pachon D.M."/>
            <person name="Richier S."/>
            <person name="Rokitta S."/>
            <person name="Shiraiwa Y."/>
            <person name="Soanes D.M."/>
            <person name="van der Giezen M."/>
            <person name="Wahlund T.M."/>
            <person name="Williams B."/>
            <person name="Wilson W."/>
            <person name="Wolfe G."/>
            <person name="Wurch L.L."/>
        </authorList>
    </citation>
    <scope>NUCLEOTIDE SEQUENCE</scope>
</reference>
<feature type="transmembrane region" description="Helical" evidence="6">
    <location>
        <begin position="238"/>
        <end position="262"/>
    </location>
</feature>
<evidence type="ECO:0000256" key="2">
    <source>
        <dbReference type="ARBA" id="ARBA00022692"/>
    </source>
</evidence>
<dbReference type="HOGENOM" id="CLU_603310_0_0_1"/>
<dbReference type="EnsemblProtists" id="EOD12098">
    <property type="protein sequence ID" value="EOD12098"/>
    <property type="gene ID" value="EMIHUDRAFT_437419"/>
</dbReference>
<evidence type="ECO:0000256" key="4">
    <source>
        <dbReference type="ARBA" id="ARBA00023136"/>
    </source>
</evidence>
<dbReference type="PaxDb" id="2903-EOD12098"/>
<dbReference type="GO" id="GO:0015165">
    <property type="term" value="F:pyrimidine nucleotide-sugar transmembrane transporter activity"/>
    <property type="evidence" value="ECO:0007669"/>
    <property type="project" value="InterPro"/>
</dbReference>
<dbReference type="PANTHER" id="PTHR10231">
    <property type="entry name" value="NUCLEOTIDE-SUGAR TRANSMEMBRANE TRANSPORTER"/>
    <property type="match status" value="1"/>
</dbReference>
<dbReference type="RefSeq" id="XP_005764527.1">
    <property type="nucleotide sequence ID" value="XM_005764470.1"/>
</dbReference>
<organism evidence="7 8">
    <name type="scientific">Emiliania huxleyi (strain CCMP1516)</name>
    <dbReference type="NCBI Taxonomy" id="280463"/>
    <lineage>
        <taxon>Eukaryota</taxon>
        <taxon>Haptista</taxon>
        <taxon>Haptophyta</taxon>
        <taxon>Prymnesiophyceae</taxon>
        <taxon>Isochrysidales</taxon>
        <taxon>Noelaerhabdaceae</taxon>
        <taxon>Emiliania</taxon>
    </lineage>
</organism>
<proteinExistence type="predicted"/>
<protein>
    <recommendedName>
        <fullName evidence="9">Nucleotide-sugar transporter</fullName>
    </recommendedName>
</protein>
<keyword evidence="3 6" id="KW-1133">Transmembrane helix</keyword>
<dbReference type="Pfam" id="PF04142">
    <property type="entry name" value="Nuc_sug_transp"/>
    <property type="match status" value="1"/>
</dbReference>
<evidence type="ECO:0000256" key="1">
    <source>
        <dbReference type="ARBA" id="ARBA00004141"/>
    </source>
</evidence>
<keyword evidence="2 6" id="KW-0812">Transmembrane</keyword>
<feature type="transmembrane region" description="Helical" evidence="6">
    <location>
        <begin position="144"/>
        <end position="164"/>
    </location>
</feature>
<comment type="subcellular location">
    <subcellularLocation>
        <location evidence="1">Membrane</location>
        <topology evidence="1">Multi-pass membrane protein</topology>
    </subcellularLocation>
</comment>
<sequence>MAFAAEDVPPARVAADVIEDTLLPAKEQVAAASGGALERLLLRSASPTPGEPIEVEHDDSPRSSVDTPSVVEPAKLSGAASALLVLVCACLISSTGLLTRAAEVDGQVLYSPFAASLFSELGKLAIGVVWAMAERTPFPPPAELGRAALAFVPPALGYVVVNNLRFTLVQVINPGLLQLLWNLKIVFIGALYALPPFHRRLELHQWGGAAILVAGTCAAEASQWEVSDSDGNSMTGDAWGMALVAVSLTLTSASAVACEHAYKSTDLSLPRQNIVLYSYGACLNLLAATALREEVSLADLSLSSLTQHFSGWTWAVVAAQSLAGFSVGAVFKYVDSVAQVFADVCAMIVAAAVSHFLFGLALNRLFLVAMLTCAAALCVYYADKLPPNTPCVARLLRRARPLRGHSPAIVEMLRSAPAKNELVREQGIGDGEESRPGGEERVGLAGERCESAQF</sequence>
<dbReference type="KEGG" id="ehx:EMIHUDRAFT_437419"/>
<keyword evidence="4 6" id="KW-0472">Membrane</keyword>
<evidence type="ECO:0000313" key="8">
    <source>
        <dbReference type="Proteomes" id="UP000013827"/>
    </source>
</evidence>
<feature type="transmembrane region" description="Helical" evidence="6">
    <location>
        <begin position="110"/>
        <end position="132"/>
    </location>
</feature>
<feature type="compositionally biased region" description="Basic and acidic residues" evidence="5">
    <location>
        <begin position="432"/>
        <end position="454"/>
    </location>
</feature>
<feature type="transmembrane region" description="Helical" evidence="6">
    <location>
        <begin position="340"/>
        <end position="358"/>
    </location>
</feature>
<dbReference type="GeneID" id="17258329"/>
<dbReference type="InterPro" id="IPR007271">
    <property type="entry name" value="Nuc_sug_transpt"/>
</dbReference>
<dbReference type="eggNOG" id="KOG2234">
    <property type="taxonomic scope" value="Eukaryota"/>
</dbReference>
<evidence type="ECO:0000256" key="6">
    <source>
        <dbReference type="SAM" id="Phobius"/>
    </source>
</evidence>
<evidence type="ECO:0008006" key="9">
    <source>
        <dbReference type="Google" id="ProtNLM"/>
    </source>
</evidence>
<feature type="region of interest" description="Disordered" evidence="5">
    <location>
        <begin position="48"/>
        <end position="69"/>
    </location>
</feature>
<accession>A0A0D3ILG3</accession>
<dbReference type="Proteomes" id="UP000013827">
    <property type="component" value="Unassembled WGS sequence"/>
</dbReference>
<name>A0A0D3ILG3_EMIH1</name>
<feature type="transmembrane region" description="Helical" evidence="6">
    <location>
        <begin position="76"/>
        <end position="98"/>
    </location>
</feature>
<feature type="region of interest" description="Disordered" evidence="5">
    <location>
        <begin position="426"/>
        <end position="454"/>
    </location>
</feature>
<dbReference type="GO" id="GO:0000139">
    <property type="term" value="C:Golgi membrane"/>
    <property type="evidence" value="ECO:0007669"/>
    <property type="project" value="InterPro"/>
</dbReference>
<evidence type="ECO:0000313" key="7">
    <source>
        <dbReference type="EnsemblProtists" id="EOD12098"/>
    </source>
</evidence>
<feature type="transmembrane region" description="Helical" evidence="6">
    <location>
        <begin position="176"/>
        <end position="194"/>
    </location>
</feature>
<dbReference type="STRING" id="2903.R1BPW6"/>
<feature type="transmembrane region" description="Helical" evidence="6">
    <location>
        <begin position="274"/>
        <end position="291"/>
    </location>
</feature>
<dbReference type="AlphaFoldDB" id="A0A0D3ILG3"/>